<name>A0A558D4B2_9PSEU</name>
<accession>A0A558D4B2</accession>
<gene>
    <name evidence="1" type="ORF">FNH05_08950</name>
</gene>
<evidence type="ECO:0000313" key="1">
    <source>
        <dbReference type="EMBL" id="TVT55836.1"/>
    </source>
</evidence>
<evidence type="ECO:0000313" key="2">
    <source>
        <dbReference type="Proteomes" id="UP000320011"/>
    </source>
</evidence>
<reference evidence="1 2" key="1">
    <citation type="submission" date="2019-07" db="EMBL/GenBank/DDBJ databases">
        <authorList>
            <person name="Duangmal K."/>
            <person name="Teo W.F.A."/>
        </authorList>
    </citation>
    <scope>NUCLEOTIDE SEQUENCE [LARGE SCALE GENOMIC DNA]</scope>
    <source>
        <strain evidence="1 2">TBRC 6029</strain>
    </source>
</reference>
<dbReference type="Proteomes" id="UP000320011">
    <property type="component" value="Unassembled WGS sequence"/>
</dbReference>
<dbReference type="EMBL" id="VJWX01000058">
    <property type="protein sequence ID" value="TVT55836.1"/>
    <property type="molecule type" value="Genomic_DNA"/>
</dbReference>
<dbReference type="OrthoDB" id="4541161at2"/>
<keyword evidence="2" id="KW-1185">Reference proteome</keyword>
<comment type="caution">
    <text evidence="1">The sequence shown here is derived from an EMBL/GenBank/DDBJ whole genome shotgun (WGS) entry which is preliminary data.</text>
</comment>
<protein>
    <submittedName>
        <fullName evidence="1">Uncharacterized protein</fullName>
    </submittedName>
</protein>
<proteinExistence type="predicted"/>
<dbReference type="AlphaFoldDB" id="A0A558D4B2"/>
<sequence>MSIDDIDAVDFELYLLDSMKPPVDLLSQTLKRLGQTKGEMEERCGKVSQIMRQFANAADSFRSILRENLLAEWSRIQQGIYLYHLPLWWEFAFELSLDSSGRYIENMRFQKHPARGLAGESVAPWKFLEVDLAASFDQIREGDSWGHYKSYLARDRKSDKWHFLRFGWGLLQEVKELTPGEMWRNGLLS</sequence>
<organism evidence="1 2">
    <name type="scientific">Amycolatopsis rhizosphaerae</name>
    <dbReference type="NCBI Taxonomy" id="2053003"/>
    <lineage>
        <taxon>Bacteria</taxon>
        <taxon>Bacillati</taxon>
        <taxon>Actinomycetota</taxon>
        <taxon>Actinomycetes</taxon>
        <taxon>Pseudonocardiales</taxon>
        <taxon>Pseudonocardiaceae</taxon>
        <taxon>Amycolatopsis</taxon>
    </lineage>
</organism>
<reference evidence="1 2" key="2">
    <citation type="submission" date="2019-08" db="EMBL/GenBank/DDBJ databases">
        <title>Amycolatopsis acidicola sp. nov., isolated from peat swamp forest soil.</title>
        <authorList>
            <person name="Srisuk N."/>
        </authorList>
    </citation>
    <scope>NUCLEOTIDE SEQUENCE [LARGE SCALE GENOMIC DNA]</scope>
    <source>
        <strain evidence="1 2">TBRC 6029</strain>
    </source>
</reference>
<dbReference type="RefSeq" id="WP_144586857.1">
    <property type="nucleotide sequence ID" value="NZ_VJWX01000058.1"/>
</dbReference>